<evidence type="ECO:0000313" key="2">
    <source>
        <dbReference type="Proteomes" id="UP000538031"/>
    </source>
</evidence>
<gene>
    <name evidence="1" type="ORF">HA285_07900</name>
</gene>
<dbReference type="Proteomes" id="UP000538031">
    <property type="component" value="Unassembled WGS sequence"/>
</dbReference>
<dbReference type="AlphaFoldDB" id="A0A7J4MXY5"/>
<name>A0A7J4MXY5_METTF</name>
<comment type="caution">
    <text evidence="1">The sequence shown here is derived from an EMBL/GenBank/DDBJ whole genome shotgun (WGS) entry which is preliminary data.</text>
</comment>
<protein>
    <submittedName>
        <fullName evidence="1">Uncharacterized protein</fullName>
    </submittedName>
</protein>
<reference evidence="2" key="1">
    <citation type="journal article" date="2020" name="bioRxiv">
        <title>A rank-normalized archaeal taxonomy based on genome phylogeny resolves widespread incomplete and uneven classifications.</title>
        <authorList>
            <person name="Rinke C."/>
            <person name="Chuvochina M."/>
            <person name="Mussig A.J."/>
            <person name="Chaumeil P.-A."/>
            <person name="Waite D.W."/>
            <person name="Whitman W.B."/>
            <person name="Parks D.H."/>
            <person name="Hugenholtz P."/>
        </authorList>
    </citation>
    <scope>NUCLEOTIDE SEQUENCE [LARGE SCALE GENOMIC DNA]</scope>
</reference>
<dbReference type="InterPro" id="IPR046938">
    <property type="entry name" value="DNA_clamp_sf"/>
</dbReference>
<sequence>MKIKNLEVIKKNLYFLSQLSREQLYVKGDEGNVHFLNTNKERTIIADFSMSEVKNKKEFSFKLGPLFYDIFSRIEKGSEVYLDFNKDKLICNILYENIEFKSALNSQKGETLDFPPYKKDNTFKISGEKLYHGLNLLAKFKSDLRLQTKNDELIITTQNQNGNLEVKIPSDMELKDNPVNGSVYDYEIIKHLLRPSKISKKVDLNLSWNDKINDNVLVVTFHSKNSENTIKYLFTPKGDLQ</sequence>
<dbReference type="RefSeq" id="WP_432703952.1">
    <property type="nucleotide sequence ID" value="NZ_CP194219.1"/>
</dbReference>
<evidence type="ECO:0000313" key="1">
    <source>
        <dbReference type="EMBL" id="HIH65496.1"/>
    </source>
</evidence>
<dbReference type="EMBL" id="DUHT01000088">
    <property type="protein sequence ID" value="HIH65496.1"/>
    <property type="molecule type" value="Genomic_DNA"/>
</dbReference>
<proteinExistence type="predicted"/>
<dbReference type="GeneID" id="301442217"/>
<dbReference type="Gene3D" id="3.70.10.10">
    <property type="match status" value="1"/>
</dbReference>
<organism evidence="1 2">
    <name type="scientific">Methanothermobacter thermautotrophicus</name>
    <name type="common">Methanobacterium thermoformicicum</name>
    <dbReference type="NCBI Taxonomy" id="145262"/>
    <lineage>
        <taxon>Archaea</taxon>
        <taxon>Methanobacteriati</taxon>
        <taxon>Methanobacteriota</taxon>
        <taxon>Methanomada group</taxon>
        <taxon>Methanobacteria</taxon>
        <taxon>Methanobacteriales</taxon>
        <taxon>Methanobacteriaceae</taxon>
        <taxon>Methanothermobacter</taxon>
    </lineage>
</organism>
<dbReference type="SUPFAM" id="SSF55979">
    <property type="entry name" value="DNA clamp"/>
    <property type="match status" value="1"/>
</dbReference>
<accession>A0A7J4MXY5</accession>